<keyword evidence="3" id="KW-1185">Reference proteome</keyword>
<accession>A0A284S5K2</accession>
<sequence>MTLVDSYLLSHLSTYSSLTGFKPYMKIIPDVLLDLFEARTTRSKHVFSPWDMGSIDVPDPEFDFERLVKSRMADEDELAALDAFDPMDTRSPLSSVPPSPSLSTSSPSHTMSNPTEISLSTYHTPGSSELQDSATRLSHSKKQSKASRKRKHAEQKAHARITEYKAPPRLHAKHVQGAEPLMTAYATEEALHASTGYVGLVEDSWKRVHTLEELTGPKFGFSHKKWNGSVPNPVIDRDRRVIAVMAGQPDDPNWPQLADEAAETLERL</sequence>
<organism evidence="2 3">
    <name type="scientific">Armillaria ostoyae</name>
    <name type="common">Armillaria root rot fungus</name>
    <dbReference type="NCBI Taxonomy" id="47428"/>
    <lineage>
        <taxon>Eukaryota</taxon>
        <taxon>Fungi</taxon>
        <taxon>Dikarya</taxon>
        <taxon>Basidiomycota</taxon>
        <taxon>Agaricomycotina</taxon>
        <taxon>Agaricomycetes</taxon>
        <taxon>Agaricomycetidae</taxon>
        <taxon>Agaricales</taxon>
        <taxon>Marasmiineae</taxon>
        <taxon>Physalacriaceae</taxon>
        <taxon>Armillaria</taxon>
    </lineage>
</organism>
<reference evidence="3" key="1">
    <citation type="journal article" date="2017" name="Nat. Ecol. Evol.">
        <title>Genome expansion and lineage-specific genetic innovations in the forest pathogenic fungi Armillaria.</title>
        <authorList>
            <person name="Sipos G."/>
            <person name="Prasanna A.N."/>
            <person name="Walter M.C."/>
            <person name="O'Connor E."/>
            <person name="Balint B."/>
            <person name="Krizsan K."/>
            <person name="Kiss B."/>
            <person name="Hess J."/>
            <person name="Varga T."/>
            <person name="Slot J."/>
            <person name="Riley R."/>
            <person name="Boka B."/>
            <person name="Rigling D."/>
            <person name="Barry K."/>
            <person name="Lee J."/>
            <person name="Mihaltcheva S."/>
            <person name="LaButti K."/>
            <person name="Lipzen A."/>
            <person name="Waldron R."/>
            <person name="Moloney N.M."/>
            <person name="Sperisen C."/>
            <person name="Kredics L."/>
            <person name="Vagvoelgyi C."/>
            <person name="Patrignani A."/>
            <person name="Fitzpatrick D."/>
            <person name="Nagy I."/>
            <person name="Doyle S."/>
            <person name="Anderson J.B."/>
            <person name="Grigoriev I.V."/>
            <person name="Gueldener U."/>
            <person name="Muensterkoetter M."/>
            <person name="Nagy L.G."/>
        </authorList>
    </citation>
    <scope>NUCLEOTIDE SEQUENCE [LARGE SCALE GENOMIC DNA]</scope>
    <source>
        <strain evidence="3">C18/9</strain>
    </source>
</reference>
<dbReference type="EMBL" id="FUEG01000034">
    <property type="protein sequence ID" value="SJL16270.1"/>
    <property type="molecule type" value="Genomic_DNA"/>
</dbReference>
<dbReference type="OrthoDB" id="3066019at2759"/>
<protein>
    <submittedName>
        <fullName evidence="2">Uncharacterized protein</fullName>
    </submittedName>
</protein>
<evidence type="ECO:0000313" key="2">
    <source>
        <dbReference type="EMBL" id="SJL16270.1"/>
    </source>
</evidence>
<feature type="compositionally biased region" description="Basic residues" evidence="1">
    <location>
        <begin position="138"/>
        <end position="153"/>
    </location>
</feature>
<dbReference type="OMA" id="ITEYKAP"/>
<gene>
    <name evidence="2" type="ORF">ARMOST_19790</name>
</gene>
<feature type="compositionally biased region" description="Polar residues" evidence="1">
    <location>
        <begin position="109"/>
        <end position="137"/>
    </location>
</feature>
<dbReference type="Proteomes" id="UP000219338">
    <property type="component" value="Unassembled WGS sequence"/>
</dbReference>
<feature type="region of interest" description="Disordered" evidence="1">
    <location>
        <begin position="84"/>
        <end position="162"/>
    </location>
</feature>
<name>A0A284S5K2_ARMOS</name>
<dbReference type="STRING" id="47428.A0A284S5K2"/>
<evidence type="ECO:0000256" key="1">
    <source>
        <dbReference type="SAM" id="MobiDB-lite"/>
    </source>
</evidence>
<dbReference type="AlphaFoldDB" id="A0A284S5K2"/>
<evidence type="ECO:0000313" key="3">
    <source>
        <dbReference type="Proteomes" id="UP000219338"/>
    </source>
</evidence>
<proteinExistence type="predicted"/>